<keyword evidence="2" id="KW-0805">Transcription regulation</keyword>
<feature type="region of interest" description="Disordered" evidence="4">
    <location>
        <begin position="1"/>
        <end position="40"/>
    </location>
</feature>
<reference evidence="5" key="1">
    <citation type="journal article" date="2023" name="Plant J.">
        <title>The genome of the king protea, Protea cynaroides.</title>
        <authorList>
            <person name="Chang J."/>
            <person name="Duong T.A."/>
            <person name="Schoeman C."/>
            <person name="Ma X."/>
            <person name="Roodt D."/>
            <person name="Barker N."/>
            <person name="Li Z."/>
            <person name="Van de Peer Y."/>
            <person name="Mizrachi E."/>
        </authorList>
    </citation>
    <scope>NUCLEOTIDE SEQUENCE</scope>
    <source>
        <tissue evidence="5">Young leaves</tissue>
    </source>
</reference>
<dbReference type="PANTHER" id="PTHR45714:SF39">
    <property type="entry name" value="HOMEOBOX-LEUCINE ZIPPER PROTEIN HAT14"/>
    <property type="match status" value="1"/>
</dbReference>
<keyword evidence="3" id="KW-0804">Transcription</keyword>
<protein>
    <submittedName>
        <fullName evidence="5">Uncharacterized protein</fullName>
    </submittedName>
</protein>
<dbReference type="InterPro" id="IPR001356">
    <property type="entry name" value="HD"/>
</dbReference>
<evidence type="ECO:0000256" key="2">
    <source>
        <dbReference type="ARBA" id="ARBA00023015"/>
    </source>
</evidence>
<sequence length="191" mass="20808">MREGPTYHGDVDGEFGVTEDGEEHGDAGGEGEDDGRAGLFSGSEAGILKRILPVSFAPARWFDVNRSPSAEEAEDGALNVGNSNFFGHGFNTKLSSVGLVYKMDFSMFRGGSSSSSKIDNTEATAADAMNDVDTTERDSSRASDEENGLAWKKLRLSKEQSAFLEESFKEHNILNPKQKLALAKQWSNRYI</sequence>
<comment type="subcellular location">
    <subcellularLocation>
        <location evidence="1">Nucleus</location>
    </subcellularLocation>
</comment>
<dbReference type="Proteomes" id="UP001141806">
    <property type="component" value="Unassembled WGS sequence"/>
</dbReference>
<feature type="compositionally biased region" description="Basic and acidic residues" evidence="4">
    <location>
        <begin position="1"/>
        <end position="11"/>
    </location>
</feature>
<evidence type="ECO:0000256" key="4">
    <source>
        <dbReference type="SAM" id="MobiDB-lite"/>
    </source>
</evidence>
<dbReference type="OrthoDB" id="1939171at2759"/>
<evidence type="ECO:0000256" key="3">
    <source>
        <dbReference type="ARBA" id="ARBA00023163"/>
    </source>
</evidence>
<comment type="caution">
    <text evidence="5">The sequence shown here is derived from an EMBL/GenBank/DDBJ whole genome shotgun (WGS) entry which is preliminary data.</text>
</comment>
<name>A0A9Q0QNE7_9MAGN</name>
<feature type="compositionally biased region" description="Basic and acidic residues" evidence="4">
    <location>
        <begin position="134"/>
        <end position="144"/>
    </location>
</feature>
<dbReference type="InterPro" id="IPR050762">
    <property type="entry name" value="HD-ZIP_Homeobox_LZ_Class_II"/>
</dbReference>
<gene>
    <name evidence="5" type="ORF">NE237_017834</name>
</gene>
<dbReference type="CDD" id="cd00086">
    <property type="entry name" value="homeodomain"/>
    <property type="match status" value="1"/>
</dbReference>
<keyword evidence="6" id="KW-1185">Reference proteome</keyword>
<evidence type="ECO:0000313" key="5">
    <source>
        <dbReference type="EMBL" id="KAJ4965985.1"/>
    </source>
</evidence>
<dbReference type="GO" id="GO:0005634">
    <property type="term" value="C:nucleus"/>
    <property type="evidence" value="ECO:0007669"/>
    <property type="project" value="UniProtKB-SubCell"/>
</dbReference>
<organism evidence="5 6">
    <name type="scientific">Protea cynaroides</name>
    <dbReference type="NCBI Taxonomy" id="273540"/>
    <lineage>
        <taxon>Eukaryota</taxon>
        <taxon>Viridiplantae</taxon>
        <taxon>Streptophyta</taxon>
        <taxon>Embryophyta</taxon>
        <taxon>Tracheophyta</taxon>
        <taxon>Spermatophyta</taxon>
        <taxon>Magnoliopsida</taxon>
        <taxon>Proteales</taxon>
        <taxon>Proteaceae</taxon>
        <taxon>Protea</taxon>
    </lineage>
</organism>
<proteinExistence type="predicted"/>
<feature type="compositionally biased region" description="Acidic residues" evidence="4">
    <location>
        <begin position="17"/>
        <end position="33"/>
    </location>
</feature>
<dbReference type="EMBL" id="JAMYWD010000007">
    <property type="protein sequence ID" value="KAJ4965985.1"/>
    <property type="molecule type" value="Genomic_DNA"/>
</dbReference>
<dbReference type="GO" id="GO:0003677">
    <property type="term" value="F:DNA binding"/>
    <property type="evidence" value="ECO:0007669"/>
    <property type="project" value="InterPro"/>
</dbReference>
<accession>A0A9Q0QNE7</accession>
<dbReference type="Gene3D" id="1.10.10.60">
    <property type="entry name" value="Homeodomain-like"/>
    <property type="match status" value="1"/>
</dbReference>
<dbReference type="PANTHER" id="PTHR45714">
    <property type="entry name" value="HOMEOBOX-LEUCINE ZIPPER PROTEIN HAT14"/>
    <property type="match status" value="1"/>
</dbReference>
<dbReference type="AlphaFoldDB" id="A0A9Q0QNE7"/>
<evidence type="ECO:0000313" key="6">
    <source>
        <dbReference type="Proteomes" id="UP001141806"/>
    </source>
</evidence>
<feature type="region of interest" description="Disordered" evidence="4">
    <location>
        <begin position="110"/>
        <end position="144"/>
    </location>
</feature>
<evidence type="ECO:0000256" key="1">
    <source>
        <dbReference type="ARBA" id="ARBA00004123"/>
    </source>
</evidence>